<evidence type="ECO:0000256" key="1">
    <source>
        <dbReference type="SAM" id="MobiDB-lite"/>
    </source>
</evidence>
<gene>
    <name evidence="2" type="ORF">FQN60_012855</name>
</gene>
<accession>A0A5J5D9B7</accession>
<dbReference type="AlphaFoldDB" id="A0A5J5D9B7"/>
<feature type="region of interest" description="Disordered" evidence="1">
    <location>
        <begin position="1"/>
        <end position="33"/>
    </location>
</feature>
<evidence type="ECO:0000313" key="3">
    <source>
        <dbReference type="Proteomes" id="UP000327493"/>
    </source>
</evidence>
<organism evidence="2 3">
    <name type="scientific">Etheostoma spectabile</name>
    <name type="common">orangethroat darter</name>
    <dbReference type="NCBI Taxonomy" id="54343"/>
    <lineage>
        <taxon>Eukaryota</taxon>
        <taxon>Metazoa</taxon>
        <taxon>Chordata</taxon>
        <taxon>Craniata</taxon>
        <taxon>Vertebrata</taxon>
        <taxon>Euteleostomi</taxon>
        <taxon>Actinopterygii</taxon>
        <taxon>Neopterygii</taxon>
        <taxon>Teleostei</taxon>
        <taxon>Neoteleostei</taxon>
        <taxon>Acanthomorphata</taxon>
        <taxon>Eupercaria</taxon>
        <taxon>Perciformes</taxon>
        <taxon>Percoidei</taxon>
        <taxon>Percidae</taxon>
        <taxon>Etheostomatinae</taxon>
        <taxon>Etheostoma</taxon>
    </lineage>
</organism>
<reference evidence="2 3" key="1">
    <citation type="submission" date="2019-08" db="EMBL/GenBank/DDBJ databases">
        <title>A chromosome-level genome assembly, high-density linkage maps, and genome scans reveal the genomic architecture of hybrid incompatibilities underlying speciation via character displacement in darters (Percidae: Etheostominae).</title>
        <authorList>
            <person name="Moran R.L."/>
            <person name="Catchen J.M."/>
            <person name="Fuller R.C."/>
        </authorList>
    </citation>
    <scope>NUCLEOTIDE SEQUENCE [LARGE SCALE GENOMIC DNA]</scope>
    <source>
        <strain evidence="2">EspeVRDwgs_2016</strain>
        <tissue evidence="2">Muscle</tissue>
    </source>
</reference>
<keyword evidence="3" id="KW-1185">Reference proteome</keyword>
<sequence>MEDRKESIASTSGDGLPDFIDTSDIPNGDSYKGTGGGITEAVSWDSLLLAGFRSQVPLGFEGEEKQG</sequence>
<dbReference type="EMBL" id="VOFY01000009">
    <property type="protein sequence ID" value="KAA8589490.1"/>
    <property type="molecule type" value="Genomic_DNA"/>
</dbReference>
<comment type="caution">
    <text evidence="2">The sequence shown here is derived from an EMBL/GenBank/DDBJ whole genome shotgun (WGS) entry which is preliminary data.</text>
</comment>
<feature type="non-terminal residue" evidence="2">
    <location>
        <position position="67"/>
    </location>
</feature>
<name>A0A5J5D9B7_9PERO</name>
<dbReference type="Proteomes" id="UP000327493">
    <property type="component" value="Chromosome 9"/>
</dbReference>
<protein>
    <submittedName>
        <fullName evidence="2">Uncharacterized protein</fullName>
    </submittedName>
</protein>
<evidence type="ECO:0000313" key="2">
    <source>
        <dbReference type="EMBL" id="KAA8589490.1"/>
    </source>
</evidence>
<proteinExistence type="predicted"/>